<feature type="compositionally biased region" description="Basic and acidic residues" evidence="6">
    <location>
        <begin position="391"/>
        <end position="404"/>
    </location>
</feature>
<reference evidence="8" key="1">
    <citation type="submission" date="2023-06" db="EMBL/GenBank/DDBJ databases">
        <authorList>
            <person name="Delattre M."/>
        </authorList>
    </citation>
    <scope>NUCLEOTIDE SEQUENCE</scope>
    <source>
        <strain evidence="8">AF72</strain>
    </source>
</reference>
<feature type="region of interest" description="Disordered" evidence="6">
    <location>
        <begin position="1"/>
        <end position="31"/>
    </location>
</feature>
<evidence type="ECO:0000256" key="5">
    <source>
        <dbReference type="ARBA" id="ARBA00022840"/>
    </source>
</evidence>
<dbReference type="PANTHER" id="PTHR11909">
    <property type="entry name" value="CASEIN KINASE-RELATED"/>
    <property type="match status" value="1"/>
</dbReference>
<keyword evidence="4" id="KW-0418">Kinase</keyword>
<dbReference type="SUPFAM" id="SSF56112">
    <property type="entry name" value="Protein kinase-like (PK-like)"/>
    <property type="match status" value="1"/>
</dbReference>
<dbReference type="InterPro" id="IPR011009">
    <property type="entry name" value="Kinase-like_dom_sf"/>
</dbReference>
<dbReference type="InterPro" id="IPR050235">
    <property type="entry name" value="CK1_Ser-Thr_kinase"/>
</dbReference>
<evidence type="ECO:0000313" key="9">
    <source>
        <dbReference type="Proteomes" id="UP001177023"/>
    </source>
</evidence>
<evidence type="ECO:0000256" key="1">
    <source>
        <dbReference type="ARBA" id="ARBA00022527"/>
    </source>
</evidence>
<keyword evidence="5" id="KW-0067">ATP-binding</keyword>
<dbReference type="AlphaFoldDB" id="A0AA36DFR4"/>
<proteinExistence type="predicted"/>
<evidence type="ECO:0000259" key="7">
    <source>
        <dbReference type="PROSITE" id="PS50011"/>
    </source>
</evidence>
<feature type="region of interest" description="Disordered" evidence="6">
    <location>
        <begin position="331"/>
        <end position="404"/>
    </location>
</feature>
<dbReference type="Pfam" id="PF00069">
    <property type="entry name" value="Pkinase"/>
    <property type="match status" value="1"/>
</dbReference>
<dbReference type="GO" id="GO:0005524">
    <property type="term" value="F:ATP binding"/>
    <property type="evidence" value="ECO:0007669"/>
    <property type="project" value="UniProtKB-KW"/>
</dbReference>
<comment type="caution">
    <text evidence="8">The sequence shown here is derived from an EMBL/GenBank/DDBJ whole genome shotgun (WGS) entry which is preliminary data.</text>
</comment>
<evidence type="ECO:0000256" key="2">
    <source>
        <dbReference type="ARBA" id="ARBA00022679"/>
    </source>
</evidence>
<feature type="compositionally biased region" description="Basic and acidic residues" evidence="6">
    <location>
        <begin position="331"/>
        <end position="359"/>
    </location>
</feature>
<dbReference type="InterPro" id="IPR000719">
    <property type="entry name" value="Prot_kinase_dom"/>
</dbReference>
<keyword evidence="1" id="KW-0723">Serine/threonine-protein kinase</keyword>
<evidence type="ECO:0000256" key="4">
    <source>
        <dbReference type="ARBA" id="ARBA00022777"/>
    </source>
</evidence>
<organism evidence="8 9">
    <name type="scientific">Mesorhabditis spiculigera</name>
    <dbReference type="NCBI Taxonomy" id="96644"/>
    <lineage>
        <taxon>Eukaryota</taxon>
        <taxon>Metazoa</taxon>
        <taxon>Ecdysozoa</taxon>
        <taxon>Nematoda</taxon>
        <taxon>Chromadorea</taxon>
        <taxon>Rhabditida</taxon>
        <taxon>Rhabditina</taxon>
        <taxon>Rhabditomorpha</taxon>
        <taxon>Rhabditoidea</taxon>
        <taxon>Rhabditidae</taxon>
        <taxon>Mesorhabditinae</taxon>
        <taxon>Mesorhabditis</taxon>
    </lineage>
</organism>
<name>A0AA36DFR4_9BILA</name>
<evidence type="ECO:0000256" key="6">
    <source>
        <dbReference type="SAM" id="MobiDB-lite"/>
    </source>
</evidence>
<dbReference type="EMBL" id="CATQJA010002706">
    <property type="protein sequence ID" value="CAJ0585475.1"/>
    <property type="molecule type" value="Genomic_DNA"/>
</dbReference>
<dbReference type="CDD" id="cd14017">
    <property type="entry name" value="STKc_TTBK"/>
    <property type="match status" value="1"/>
</dbReference>
<dbReference type="InterPro" id="IPR047916">
    <property type="entry name" value="TTBK_Asator-like_STKc"/>
</dbReference>
<feature type="domain" description="Protein kinase" evidence="7">
    <location>
        <begin position="43"/>
        <end position="395"/>
    </location>
</feature>
<dbReference type="Gene3D" id="1.10.510.10">
    <property type="entry name" value="Transferase(Phosphotransferase) domain 1"/>
    <property type="match status" value="1"/>
</dbReference>
<keyword evidence="9" id="KW-1185">Reference proteome</keyword>
<sequence>MAAQSPSSSTSSAPPSSASTSPTSPQPPEAQLAVGDRVYGGRFVVRKKLGEGSCGSVWSVEMVANGLKYAMKCEPFQKCKDDEILRMELYSLKKLQASKHIPRFIASGCHKNFSFIVMTLLGKDLEDCRRKCNGRKVTQHTTLRLALQGVQALEDMHRHGFIHRDVKPCNFALGIQNNRTLYIFDFGLCRQIMLPDASGKLVLREPRAKVSFRGTVRYCSLNVHAAKELGRHDDLYGLLYSMIETTTGTLPWKGLVRAESAKCKERTTDAELYKNCPRGFAEFGAALKRLGYADTPPYELIRANLSKNILELGIKMTDEFDWEKLCKAEKRANKHEKDADASTQGKPEKDKDDDNDTTKDLAASVMSQMTECPPGEDGAVENTLDQAPGDIHSEEGHAVKDDPE</sequence>
<evidence type="ECO:0000313" key="8">
    <source>
        <dbReference type="EMBL" id="CAJ0585475.1"/>
    </source>
</evidence>
<dbReference type="PROSITE" id="PS50011">
    <property type="entry name" value="PROTEIN_KINASE_DOM"/>
    <property type="match status" value="1"/>
</dbReference>
<feature type="non-terminal residue" evidence="8">
    <location>
        <position position="404"/>
    </location>
</feature>
<dbReference type="Proteomes" id="UP001177023">
    <property type="component" value="Unassembled WGS sequence"/>
</dbReference>
<dbReference type="GO" id="GO:0004674">
    <property type="term" value="F:protein serine/threonine kinase activity"/>
    <property type="evidence" value="ECO:0007669"/>
    <property type="project" value="UniProtKB-KW"/>
</dbReference>
<accession>A0AA36DFR4</accession>
<keyword evidence="3" id="KW-0547">Nucleotide-binding</keyword>
<protein>
    <recommendedName>
        <fullName evidence="7">Protein kinase domain-containing protein</fullName>
    </recommendedName>
</protein>
<keyword evidence="2" id="KW-0808">Transferase</keyword>
<gene>
    <name evidence="8" type="ORF">MSPICULIGERA_LOCUS23496</name>
</gene>
<feature type="compositionally biased region" description="Low complexity" evidence="6">
    <location>
        <begin position="1"/>
        <end position="23"/>
    </location>
</feature>
<evidence type="ECO:0000256" key="3">
    <source>
        <dbReference type="ARBA" id="ARBA00022741"/>
    </source>
</evidence>
<dbReference type="SMART" id="SM00220">
    <property type="entry name" value="S_TKc"/>
    <property type="match status" value="1"/>
</dbReference>